<dbReference type="WBParaSite" id="PEQ_0001032301-mRNA-1">
    <property type="protein sequence ID" value="PEQ_0001032301-mRNA-1"/>
    <property type="gene ID" value="PEQ_0001032301"/>
</dbReference>
<keyword evidence="4" id="KW-1185">Reference proteome</keyword>
<dbReference type="GO" id="GO:0016459">
    <property type="term" value="C:myosin complex"/>
    <property type="evidence" value="ECO:0007669"/>
    <property type="project" value="InterPro"/>
</dbReference>
<keyword evidence="1 2" id="KW-0175">Coiled coil</keyword>
<dbReference type="Pfam" id="PF01576">
    <property type="entry name" value="Myosin_tail_1"/>
    <property type="match status" value="1"/>
</dbReference>
<evidence type="ECO:0000313" key="4">
    <source>
        <dbReference type="Proteomes" id="UP000887564"/>
    </source>
</evidence>
<name>A0A914RVH2_PAREQ</name>
<sequence length="109" mass="12751">MSGCFNYNTLSRLRIIEDVMSCWEEKEVLFFFDFDPNISTSSLMRHTATSVGGCFQALKTEQERALAAKEQESEEKRKSLFKQIRDLESELENERRGKVLRCLILYSLE</sequence>
<feature type="coiled-coil region" evidence="2">
    <location>
        <begin position="55"/>
        <end position="97"/>
    </location>
</feature>
<evidence type="ECO:0000259" key="3">
    <source>
        <dbReference type="Pfam" id="PF01576"/>
    </source>
</evidence>
<protein>
    <submittedName>
        <fullName evidence="5">Myosin tail domain-containing protein</fullName>
    </submittedName>
</protein>
<organism evidence="4 5">
    <name type="scientific">Parascaris equorum</name>
    <name type="common">Equine roundworm</name>
    <dbReference type="NCBI Taxonomy" id="6256"/>
    <lineage>
        <taxon>Eukaryota</taxon>
        <taxon>Metazoa</taxon>
        <taxon>Ecdysozoa</taxon>
        <taxon>Nematoda</taxon>
        <taxon>Chromadorea</taxon>
        <taxon>Rhabditida</taxon>
        <taxon>Spirurina</taxon>
        <taxon>Ascaridomorpha</taxon>
        <taxon>Ascaridoidea</taxon>
        <taxon>Ascarididae</taxon>
        <taxon>Parascaris</taxon>
    </lineage>
</organism>
<evidence type="ECO:0000256" key="2">
    <source>
        <dbReference type="SAM" id="Coils"/>
    </source>
</evidence>
<feature type="domain" description="Myosin tail" evidence="3">
    <location>
        <begin position="55"/>
        <end position="98"/>
    </location>
</feature>
<dbReference type="AlphaFoldDB" id="A0A914RVH2"/>
<dbReference type="InterPro" id="IPR002928">
    <property type="entry name" value="Myosin_tail"/>
</dbReference>
<reference evidence="5" key="1">
    <citation type="submission" date="2022-11" db="UniProtKB">
        <authorList>
            <consortium name="WormBaseParasite"/>
        </authorList>
    </citation>
    <scope>IDENTIFICATION</scope>
</reference>
<accession>A0A914RVH2</accession>
<evidence type="ECO:0000256" key="1">
    <source>
        <dbReference type="ARBA" id="ARBA00023054"/>
    </source>
</evidence>
<dbReference type="Proteomes" id="UP000887564">
    <property type="component" value="Unplaced"/>
</dbReference>
<evidence type="ECO:0000313" key="5">
    <source>
        <dbReference type="WBParaSite" id="PEQ_0001032301-mRNA-1"/>
    </source>
</evidence>
<proteinExistence type="predicted"/>